<dbReference type="RefSeq" id="WP_015785633.1">
    <property type="nucleotide sequence ID" value="NZ_CALJZO010000111.1"/>
</dbReference>
<dbReference type="OrthoDB" id="9805171at2"/>
<dbReference type="InterPro" id="IPR029063">
    <property type="entry name" value="SAM-dependent_MTases_sf"/>
</dbReference>
<gene>
    <name evidence="2" type="ORF">MINT15_26550</name>
</gene>
<dbReference type="Proteomes" id="UP000030848">
    <property type="component" value="Unassembled WGS sequence"/>
</dbReference>
<dbReference type="InterPro" id="IPR013216">
    <property type="entry name" value="Methyltransf_11"/>
</dbReference>
<comment type="caution">
    <text evidence="2">The sequence shown here is derived from an EMBL/GenBank/DDBJ whole genome shotgun (WGS) entry which is preliminary data.</text>
</comment>
<dbReference type="GO" id="GO:0032259">
    <property type="term" value="P:methylation"/>
    <property type="evidence" value="ECO:0007669"/>
    <property type="project" value="UniProtKB-KW"/>
</dbReference>
<evidence type="ECO:0000313" key="3">
    <source>
        <dbReference type="Proteomes" id="UP000030848"/>
    </source>
</evidence>
<feature type="domain" description="Methyltransferase type 11" evidence="1">
    <location>
        <begin position="52"/>
        <end position="148"/>
    </location>
</feature>
<proteinExistence type="predicted"/>
<sequence>MSSLGQVLDRAFGHPRGPLGRLGGVVMARSNAATERKVVSVAKLGVEETVLVVGPGPGVGLEAAAERARLVIGIDPSHEMLELCRRRCADEVRAGTVLLRSGTAARTGLDDESTDVVLSVNNVHLWEDRSAAFSELHRVLRPGGRIVLSGHEKWLPVSRHDLAAEAETAGFTDAQTWTWQPPGPLAGRAVQLRAWRAR</sequence>
<evidence type="ECO:0000259" key="1">
    <source>
        <dbReference type="Pfam" id="PF08241"/>
    </source>
</evidence>
<dbReference type="InterPro" id="IPR050508">
    <property type="entry name" value="Methyltransf_Superfamily"/>
</dbReference>
<evidence type="ECO:0000313" key="2">
    <source>
        <dbReference type="EMBL" id="KHF42453.1"/>
    </source>
</evidence>
<keyword evidence="2" id="KW-0489">Methyltransferase</keyword>
<dbReference type="SUPFAM" id="SSF53335">
    <property type="entry name" value="S-adenosyl-L-methionine-dependent methyltransferases"/>
    <property type="match status" value="1"/>
</dbReference>
<dbReference type="Gene3D" id="3.40.50.150">
    <property type="entry name" value="Vaccinia Virus protein VP39"/>
    <property type="match status" value="1"/>
</dbReference>
<dbReference type="OMA" id="QTHYFWP"/>
<organism evidence="2 3">
    <name type="scientific">Saccharomonospora viridis</name>
    <dbReference type="NCBI Taxonomy" id="1852"/>
    <lineage>
        <taxon>Bacteria</taxon>
        <taxon>Bacillati</taxon>
        <taxon>Actinomycetota</taxon>
        <taxon>Actinomycetes</taxon>
        <taxon>Pseudonocardiales</taxon>
        <taxon>Pseudonocardiaceae</taxon>
        <taxon>Saccharomonospora</taxon>
    </lineage>
</organism>
<reference evidence="2 3" key="1">
    <citation type="submission" date="2014-10" db="EMBL/GenBank/DDBJ databases">
        <title>Genome sequence of Micropolyspora internatus JCM3315.</title>
        <authorList>
            <person name="Shin S.-K."/>
            <person name="Yi H."/>
        </authorList>
    </citation>
    <scope>NUCLEOTIDE SEQUENCE [LARGE SCALE GENOMIC DNA]</scope>
    <source>
        <strain evidence="2 3">JCM 3315</strain>
    </source>
</reference>
<name>A0A837D3X8_9PSEU</name>
<dbReference type="CDD" id="cd02440">
    <property type="entry name" value="AdoMet_MTases"/>
    <property type="match status" value="1"/>
</dbReference>
<keyword evidence="2" id="KW-0808">Transferase</keyword>
<protein>
    <submittedName>
        <fullName evidence="2">Methyltransferase</fullName>
    </submittedName>
</protein>
<dbReference type="Pfam" id="PF08241">
    <property type="entry name" value="Methyltransf_11"/>
    <property type="match status" value="1"/>
</dbReference>
<dbReference type="PANTHER" id="PTHR42912">
    <property type="entry name" value="METHYLTRANSFERASE"/>
    <property type="match status" value="1"/>
</dbReference>
<dbReference type="AlphaFoldDB" id="A0A837D3X8"/>
<dbReference type="EMBL" id="JRZE01000006">
    <property type="protein sequence ID" value="KHF42453.1"/>
    <property type="molecule type" value="Genomic_DNA"/>
</dbReference>
<accession>A0A837D3X8</accession>
<dbReference type="GO" id="GO:0008757">
    <property type="term" value="F:S-adenosylmethionine-dependent methyltransferase activity"/>
    <property type="evidence" value="ECO:0007669"/>
    <property type="project" value="InterPro"/>
</dbReference>